<dbReference type="AlphaFoldDB" id="A0AAV6X880"/>
<dbReference type="GO" id="GO:0012505">
    <property type="term" value="C:endomembrane system"/>
    <property type="evidence" value="ECO:0007669"/>
    <property type="project" value="TreeGrafter"/>
</dbReference>
<name>A0AAV6X880_9LAMI</name>
<dbReference type="InterPro" id="IPR036400">
    <property type="entry name" value="Cyt_B5-like_heme/steroid_sf"/>
</dbReference>
<dbReference type="PANTHER" id="PTHR10281:SF76">
    <property type="entry name" value="CALCUTTA CUP-RELATED"/>
    <property type="match status" value="1"/>
</dbReference>
<comment type="caution">
    <text evidence="5">The sequence shown here is derived from an EMBL/GenBank/DDBJ whole genome shotgun (WGS) entry which is preliminary data.</text>
</comment>
<keyword evidence="6" id="KW-1185">Reference proteome</keyword>
<accession>A0AAV6X880</accession>
<dbReference type="SMART" id="SM01117">
    <property type="entry name" value="Cyt-b5"/>
    <property type="match status" value="1"/>
</dbReference>
<protein>
    <recommendedName>
        <fullName evidence="4">Cytochrome b5 heme-binding domain-containing protein</fullName>
    </recommendedName>
</protein>
<gene>
    <name evidence="5" type="ORF">BUALT_Bualt10G0096200</name>
</gene>
<dbReference type="EMBL" id="WHWC01000010">
    <property type="protein sequence ID" value="KAG8375400.1"/>
    <property type="molecule type" value="Genomic_DNA"/>
</dbReference>
<keyword evidence="2" id="KW-0446">Lipid-binding</keyword>
<evidence type="ECO:0000256" key="2">
    <source>
        <dbReference type="ARBA" id="ARBA00023121"/>
    </source>
</evidence>
<dbReference type="GO" id="GO:0016020">
    <property type="term" value="C:membrane"/>
    <property type="evidence" value="ECO:0007669"/>
    <property type="project" value="TreeGrafter"/>
</dbReference>
<keyword evidence="1" id="KW-0754">Steroid-binding</keyword>
<dbReference type="Pfam" id="PF00173">
    <property type="entry name" value="Cyt-b5"/>
    <property type="match status" value="1"/>
</dbReference>
<dbReference type="FunFam" id="3.10.120.10:FF:000003">
    <property type="entry name" value="membrane-associated progesterone receptor component 1"/>
    <property type="match status" value="1"/>
</dbReference>
<evidence type="ECO:0000256" key="3">
    <source>
        <dbReference type="ARBA" id="ARBA00038357"/>
    </source>
</evidence>
<organism evidence="5 6">
    <name type="scientific">Buddleja alternifolia</name>
    <dbReference type="NCBI Taxonomy" id="168488"/>
    <lineage>
        <taxon>Eukaryota</taxon>
        <taxon>Viridiplantae</taxon>
        <taxon>Streptophyta</taxon>
        <taxon>Embryophyta</taxon>
        <taxon>Tracheophyta</taxon>
        <taxon>Spermatophyta</taxon>
        <taxon>Magnoliopsida</taxon>
        <taxon>eudicotyledons</taxon>
        <taxon>Gunneridae</taxon>
        <taxon>Pentapetalae</taxon>
        <taxon>asterids</taxon>
        <taxon>lamiids</taxon>
        <taxon>Lamiales</taxon>
        <taxon>Scrophulariaceae</taxon>
        <taxon>Buddlejeae</taxon>
        <taxon>Buddleja</taxon>
    </lineage>
</organism>
<evidence type="ECO:0000313" key="5">
    <source>
        <dbReference type="EMBL" id="KAG8375400.1"/>
    </source>
</evidence>
<reference evidence="5" key="1">
    <citation type="submission" date="2019-10" db="EMBL/GenBank/DDBJ databases">
        <authorList>
            <person name="Zhang R."/>
            <person name="Pan Y."/>
            <person name="Wang J."/>
            <person name="Ma R."/>
            <person name="Yu S."/>
        </authorList>
    </citation>
    <scope>NUCLEOTIDE SEQUENCE</scope>
    <source>
        <strain evidence="5">LA-IB0</strain>
        <tissue evidence="5">Leaf</tissue>
    </source>
</reference>
<dbReference type="Proteomes" id="UP000826271">
    <property type="component" value="Unassembled WGS sequence"/>
</dbReference>
<dbReference type="PANTHER" id="PTHR10281">
    <property type="entry name" value="MEMBRANE-ASSOCIATED PROGESTERONE RECEPTOR COMPONENT-RELATED"/>
    <property type="match status" value="1"/>
</dbReference>
<evidence type="ECO:0000313" key="6">
    <source>
        <dbReference type="Proteomes" id="UP000826271"/>
    </source>
</evidence>
<sequence length="117" mass="13033">MELTPQQLKQYDNTDLSKPIYMAIRGKIYDVTSGKSFYGPDGDYCVCTGKDASCALAKMSKNDDDVVSSLSDKEISVLNNWETKFNAKYAIIGIVRLNVIAISSNIDLVLALFRMKH</sequence>
<evidence type="ECO:0000256" key="1">
    <source>
        <dbReference type="ARBA" id="ARBA00022665"/>
    </source>
</evidence>
<dbReference type="GO" id="GO:0005496">
    <property type="term" value="F:steroid binding"/>
    <property type="evidence" value="ECO:0007669"/>
    <property type="project" value="UniProtKB-KW"/>
</dbReference>
<comment type="similarity">
    <text evidence="3">Belongs to the cytochrome b5 family. MAPR subfamily.</text>
</comment>
<dbReference type="Gene3D" id="3.10.120.10">
    <property type="entry name" value="Cytochrome b5-like heme/steroid binding domain"/>
    <property type="match status" value="1"/>
</dbReference>
<dbReference type="SUPFAM" id="SSF55856">
    <property type="entry name" value="Cytochrome b5-like heme/steroid binding domain"/>
    <property type="match status" value="1"/>
</dbReference>
<proteinExistence type="inferred from homology"/>
<dbReference type="InterPro" id="IPR050577">
    <property type="entry name" value="MAPR/NEUFC/NENF-like"/>
</dbReference>
<evidence type="ECO:0000259" key="4">
    <source>
        <dbReference type="SMART" id="SM01117"/>
    </source>
</evidence>
<dbReference type="InterPro" id="IPR001199">
    <property type="entry name" value="Cyt_B5-like_heme/steroid-bd"/>
</dbReference>
<feature type="domain" description="Cytochrome b5 heme-binding" evidence="4">
    <location>
        <begin position="3"/>
        <end position="96"/>
    </location>
</feature>